<evidence type="ECO:0000313" key="5">
    <source>
        <dbReference type="Proteomes" id="UP001500307"/>
    </source>
</evidence>
<dbReference type="PANTHER" id="PTHR42796:SF4">
    <property type="entry name" value="FUMARYLACETOACETATE HYDROLASE DOMAIN-CONTAINING PROTEIN 2A"/>
    <property type="match status" value="1"/>
</dbReference>
<dbReference type="Pfam" id="PF01557">
    <property type="entry name" value="FAA_hydrolase"/>
    <property type="match status" value="1"/>
</dbReference>
<dbReference type="Gene3D" id="3.90.850.10">
    <property type="entry name" value="Fumarylacetoacetase-like, C-terminal domain"/>
    <property type="match status" value="1"/>
</dbReference>
<feature type="domain" description="Fumarylacetoacetase-like C-terminal" evidence="3">
    <location>
        <begin position="75"/>
        <end position="277"/>
    </location>
</feature>
<dbReference type="InterPro" id="IPR051121">
    <property type="entry name" value="FAH"/>
</dbReference>
<organism evidence="4 5">
    <name type="scientific">Micromonospora coerulea</name>
    <dbReference type="NCBI Taxonomy" id="47856"/>
    <lineage>
        <taxon>Bacteria</taxon>
        <taxon>Bacillati</taxon>
        <taxon>Actinomycetota</taxon>
        <taxon>Actinomycetes</taxon>
        <taxon>Micromonosporales</taxon>
        <taxon>Micromonosporaceae</taxon>
        <taxon>Micromonospora</taxon>
    </lineage>
</organism>
<name>A0ABP8SMK7_9ACTN</name>
<dbReference type="GO" id="GO:0016787">
    <property type="term" value="F:hydrolase activity"/>
    <property type="evidence" value="ECO:0007669"/>
    <property type="project" value="UniProtKB-KW"/>
</dbReference>
<dbReference type="PANTHER" id="PTHR42796">
    <property type="entry name" value="FUMARYLACETOACETATE HYDROLASE DOMAIN-CONTAINING PROTEIN 2A-RELATED"/>
    <property type="match status" value="1"/>
</dbReference>
<evidence type="ECO:0000259" key="3">
    <source>
        <dbReference type="Pfam" id="PF01557"/>
    </source>
</evidence>
<keyword evidence="5" id="KW-1185">Reference proteome</keyword>
<keyword evidence="2" id="KW-0479">Metal-binding</keyword>
<accession>A0ABP8SMK7</accession>
<comment type="caution">
    <text evidence="4">The sequence shown here is derived from an EMBL/GenBank/DDBJ whole genome shotgun (WGS) entry which is preliminary data.</text>
</comment>
<dbReference type="RefSeq" id="WP_346120787.1">
    <property type="nucleotide sequence ID" value="NZ_BAABGU010000018.1"/>
</dbReference>
<comment type="similarity">
    <text evidence="1">Belongs to the FAH family.</text>
</comment>
<dbReference type="EMBL" id="BAABGU010000018">
    <property type="protein sequence ID" value="GAA4572259.1"/>
    <property type="molecule type" value="Genomic_DNA"/>
</dbReference>
<protein>
    <submittedName>
        <fullName evidence="4">Fumarylacetoacetate hydrolase family protein</fullName>
    </submittedName>
</protein>
<evidence type="ECO:0000256" key="1">
    <source>
        <dbReference type="ARBA" id="ARBA00010211"/>
    </source>
</evidence>
<dbReference type="Proteomes" id="UP001500307">
    <property type="component" value="Unassembled WGS sequence"/>
</dbReference>
<dbReference type="InterPro" id="IPR011234">
    <property type="entry name" value="Fumarylacetoacetase-like_C"/>
</dbReference>
<reference evidence="5" key="1">
    <citation type="journal article" date="2019" name="Int. J. Syst. Evol. Microbiol.">
        <title>The Global Catalogue of Microorganisms (GCM) 10K type strain sequencing project: providing services to taxonomists for standard genome sequencing and annotation.</title>
        <authorList>
            <consortium name="The Broad Institute Genomics Platform"/>
            <consortium name="The Broad Institute Genome Sequencing Center for Infectious Disease"/>
            <person name="Wu L."/>
            <person name="Ma J."/>
        </authorList>
    </citation>
    <scope>NUCLEOTIDE SEQUENCE [LARGE SCALE GENOMIC DNA]</scope>
    <source>
        <strain evidence="5">JCM 3175</strain>
    </source>
</reference>
<evidence type="ECO:0000313" key="4">
    <source>
        <dbReference type="EMBL" id="GAA4572259.1"/>
    </source>
</evidence>
<keyword evidence="4" id="KW-0378">Hydrolase</keyword>
<proteinExistence type="inferred from homology"/>
<gene>
    <name evidence="4" type="ORF">GCM10023176_34810</name>
</gene>
<dbReference type="InterPro" id="IPR036663">
    <property type="entry name" value="Fumarylacetoacetase_C_sf"/>
</dbReference>
<evidence type="ECO:0000256" key="2">
    <source>
        <dbReference type="ARBA" id="ARBA00022723"/>
    </source>
</evidence>
<dbReference type="SUPFAM" id="SSF56529">
    <property type="entry name" value="FAH"/>
    <property type="match status" value="1"/>
</dbReference>
<sequence length="290" mass="30702">MRIANVDGRPTIVTEAGGIDVERTSGGRFPADPAAIYARWAEFREWARTVDPATAPGVPIDEATLGAPSPRPAQVFAIGLNYGAHALEAGYDIPEVPITFTKFPTCITGPHGDLPIPGNSVDWEVELVAVVGTTATHVSVDDAWRHIAGLTVGQDYSERRVQSLGQSPQFSLGKSFPRFGPTGPWLVTIDEFDNLDDLALECTVNGELMQSGRTRDMIVSVPGIVSRLSAVCTLLPGDLIFTGTPEGVGSGRTPPVFLRPGDEVVSTIERIGAIRQRCVAAEGSSALGAV</sequence>